<feature type="transmembrane region" description="Helical" evidence="6">
    <location>
        <begin position="104"/>
        <end position="125"/>
    </location>
</feature>
<accession>A0ABN7A8E5</accession>
<dbReference type="EMBL" id="AP028909">
    <property type="protein sequence ID" value="BES88566.1"/>
    <property type="molecule type" value="Genomic_DNA"/>
</dbReference>
<comment type="subcellular location">
    <subcellularLocation>
        <location evidence="1">Membrane</location>
        <topology evidence="1">Multi-pass membrane protein</topology>
    </subcellularLocation>
</comment>
<dbReference type="PANTHER" id="PTHR22776:SF49">
    <property type="entry name" value="MARVEL DOMAIN-CONTAINING PROTEIN"/>
    <property type="match status" value="1"/>
</dbReference>
<dbReference type="PANTHER" id="PTHR22776">
    <property type="entry name" value="MARVEL-CONTAINING POTENTIAL LIPID RAFT-ASSOCIATED PROTEIN"/>
    <property type="match status" value="1"/>
</dbReference>
<keyword evidence="2 5" id="KW-0812">Transmembrane</keyword>
<name>A0ABN7A8E5_9HEMI</name>
<protein>
    <submittedName>
        <fullName evidence="8">CKLF-like MARVEL transmembrane domain containing</fullName>
    </submittedName>
</protein>
<keyword evidence="4 5" id="KW-0472">Membrane</keyword>
<evidence type="ECO:0000313" key="8">
    <source>
        <dbReference type="EMBL" id="BES88566.1"/>
    </source>
</evidence>
<keyword evidence="9" id="KW-1185">Reference proteome</keyword>
<evidence type="ECO:0000313" key="9">
    <source>
        <dbReference type="Proteomes" id="UP001307889"/>
    </source>
</evidence>
<evidence type="ECO:0000259" key="7">
    <source>
        <dbReference type="PROSITE" id="PS51225"/>
    </source>
</evidence>
<evidence type="ECO:0000256" key="4">
    <source>
        <dbReference type="ARBA" id="ARBA00023136"/>
    </source>
</evidence>
<dbReference type="InterPro" id="IPR050578">
    <property type="entry name" value="MARVEL-CKLF_proteins"/>
</dbReference>
<dbReference type="Pfam" id="PF01284">
    <property type="entry name" value="MARVEL"/>
    <property type="match status" value="1"/>
</dbReference>
<gene>
    <name evidence="8" type="ORF">NTJ_01372</name>
</gene>
<feature type="transmembrane region" description="Helical" evidence="6">
    <location>
        <begin position="131"/>
        <end position="148"/>
    </location>
</feature>
<sequence>MMQSSPPGVTTTTTVTTSNTNVQTNIRYDPDYIKTIPGMLKCAQIILNLLVFLCVTFSVYSYLGQLSFMSFICGLGFWCTGIMLGFYVFHVIEKFYHIPWLKIEMFFCGIWTIFLMIGSTISFAYLTHASVFGVVGFFGYLNMVAYGYDGFLKFKGVQNGEIAQGERVVSKTTNPNSVPPAY</sequence>
<proteinExistence type="predicted"/>
<feature type="transmembrane region" description="Helical" evidence="6">
    <location>
        <begin position="45"/>
        <end position="63"/>
    </location>
</feature>
<dbReference type="Proteomes" id="UP001307889">
    <property type="component" value="Chromosome 1"/>
</dbReference>
<feature type="domain" description="MARVEL" evidence="7">
    <location>
        <begin position="32"/>
        <end position="158"/>
    </location>
</feature>
<reference evidence="8 9" key="1">
    <citation type="submission" date="2023-09" db="EMBL/GenBank/DDBJ databases">
        <title>Nesidiocoris tenuis whole genome shotgun sequence.</title>
        <authorList>
            <person name="Shibata T."/>
            <person name="Shimoda M."/>
            <person name="Kobayashi T."/>
            <person name="Uehara T."/>
        </authorList>
    </citation>
    <scope>NUCLEOTIDE SEQUENCE [LARGE SCALE GENOMIC DNA]</scope>
    <source>
        <strain evidence="8 9">Japan</strain>
    </source>
</reference>
<evidence type="ECO:0000256" key="1">
    <source>
        <dbReference type="ARBA" id="ARBA00004141"/>
    </source>
</evidence>
<organism evidence="8 9">
    <name type="scientific">Nesidiocoris tenuis</name>
    <dbReference type="NCBI Taxonomy" id="355587"/>
    <lineage>
        <taxon>Eukaryota</taxon>
        <taxon>Metazoa</taxon>
        <taxon>Ecdysozoa</taxon>
        <taxon>Arthropoda</taxon>
        <taxon>Hexapoda</taxon>
        <taxon>Insecta</taxon>
        <taxon>Pterygota</taxon>
        <taxon>Neoptera</taxon>
        <taxon>Paraneoptera</taxon>
        <taxon>Hemiptera</taxon>
        <taxon>Heteroptera</taxon>
        <taxon>Panheteroptera</taxon>
        <taxon>Cimicomorpha</taxon>
        <taxon>Miridae</taxon>
        <taxon>Dicyphina</taxon>
        <taxon>Nesidiocoris</taxon>
    </lineage>
</organism>
<feature type="transmembrane region" description="Helical" evidence="6">
    <location>
        <begin position="69"/>
        <end position="92"/>
    </location>
</feature>
<evidence type="ECO:0000256" key="2">
    <source>
        <dbReference type="ARBA" id="ARBA00022692"/>
    </source>
</evidence>
<evidence type="ECO:0000256" key="5">
    <source>
        <dbReference type="PROSITE-ProRule" id="PRU00581"/>
    </source>
</evidence>
<evidence type="ECO:0000256" key="3">
    <source>
        <dbReference type="ARBA" id="ARBA00022989"/>
    </source>
</evidence>
<dbReference type="PROSITE" id="PS51225">
    <property type="entry name" value="MARVEL"/>
    <property type="match status" value="1"/>
</dbReference>
<keyword evidence="3 6" id="KW-1133">Transmembrane helix</keyword>
<evidence type="ECO:0000256" key="6">
    <source>
        <dbReference type="SAM" id="Phobius"/>
    </source>
</evidence>
<dbReference type="InterPro" id="IPR008253">
    <property type="entry name" value="Marvel"/>
</dbReference>